<gene>
    <name evidence="1" type="ORF">GGR05_004493</name>
</gene>
<sequence>MPKKRRKRMVTRVPSHAEERVLALIVDLKQRKLPLPARAEQPNDAWYGEIERQAGVHPLFLSKPRGAYARAAVDAAARTLGVAVLRPQINRLELTIAAAGGLWTEAVRRHQKELGEYCAAELTAAKTLIALMSKRDPEAGGGSATKAISALRDAISKGKIRGGTSHLDHLDAFEAFTATQVQGLDLPETFCGALEVSMAARGLSAGALAGRIGIRQMRLVNWRSGARVPDATSEVYVSAIERELGLEDGELLKRIQRRRAGRGKIAEGLYPPELRGHHLMRRRSEISPRLRTDVLLLDTAKRHAEMRKINDEIVEEKYERAARNAFRQDTFALKDWPADAAAEFKALSHLKNSFVLPQEMKRYGDRNRLTTLAMRKHHISLFFGYLSSRRDESCRIAVDDLSLTLLMIPPLLRDYMEWKSQRTIDKERLSDTDVDFITMSASLVNSKDGFLMQHPELASRISKLIETCNLRVLRRDGTLWTTVSPANWMDFCRDCYEELKSLEKSLRPIVTARSRIHELLPILELPDPSVVVYRAIDNMRTELRSLERNTLAYARLQRNLVIFHISTQVALRAETWLQITVGGRAADLVYRDGRWQFNIPAAKIKTGDISRRFANNPIYTRELLDDDGLYDDINEYMNHSRSMICGERGSLLFLANCQQNPFFKKDYFQNVIRTAVDKFIGSNADNENMHLMMKSFSIHPFRHILATTILKRTGSYELAGDALADDPETIRKYYSYWCSNDRAKELLAALGRRKEEELP</sequence>
<dbReference type="RefSeq" id="WP_139224769.1">
    <property type="nucleotide sequence ID" value="NZ_FOOA01000045.1"/>
</dbReference>
<accession>A0A7W6C2H5</accession>
<comment type="caution">
    <text evidence="1">The sequence shown here is derived from an EMBL/GenBank/DDBJ whole genome shotgun (WGS) entry which is preliminary data.</text>
</comment>
<dbReference type="Proteomes" id="UP000531216">
    <property type="component" value="Unassembled WGS sequence"/>
</dbReference>
<keyword evidence="2" id="KW-1185">Reference proteome</keyword>
<reference evidence="1 2" key="1">
    <citation type="submission" date="2020-08" db="EMBL/GenBank/DDBJ databases">
        <title>Genomic Encyclopedia of Type Strains, Phase IV (KMG-IV): sequencing the most valuable type-strain genomes for metagenomic binning, comparative biology and taxonomic classification.</title>
        <authorList>
            <person name="Goeker M."/>
        </authorList>
    </citation>
    <scope>NUCLEOTIDE SEQUENCE [LARGE SCALE GENOMIC DNA]</scope>
    <source>
        <strain evidence="1 2">DSM 25024</strain>
    </source>
</reference>
<protein>
    <recommendedName>
        <fullName evidence="3">Phage integrase family protein</fullName>
    </recommendedName>
</protein>
<evidence type="ECO:0008006" key="3">
    <source>
        <dbReference type="Google" id="ProtNLM"/>
    </source>
</evidence>
<dbReference type="AlphaFoldDB" id="A0A7W6C2H5"/>
<dbReference type="OrthoDB" id="7437883at2"/>
<proteinExistence type="predicted"/>
<dbReference type="EMBL" id="JACIDO010000029">
    <property type="protein sequence ID" value="MBB3938321.1"/>
    <property type="molecule type" value="Genomic_DNA"/>
</dbReference>
<name>A0A7W6C2H5_9HYPH</name>
<evidence type="ECO:0000313" key="2">
    <source>
        <dbReference type="Proteomes" id="UP000531216"/>
    </source>
</evidence>
<evidence type="ECO:0000313" key="1">
    <source>
        <dbReference type="EMBL" id="MBB3938321.1"/>
    </source>
</evidence>
<organism evidence="1 2">
    <name type="scientific">Aureimonas phyllosphaerae</name>
    <dbReference type="NCBI Taxonomy" id="1166078"/>
    <lineage>
        <taxon>Bacteria</taxon>
        <taxon>Pseudomonadati</taxon>
        <taxon>Pseudomonadota</taxon>
        <taxon>Alphaproteobacteria</taxon>
        <taxon>Hyphomicrobiales</taxon>
        <taxon>Aurantimonadaceae</taxon>
        <taxon>Aureimonas</taxon>
    </lineage>
</organism>